<feature type="domain" description="Asparagine synthetase" evidence="1">
    <location>
        <begin position="13"/>
        <end position="80"/>
    </location>
</feature>
<evidence type="ECO:0000259" key="1">
    <source>
        <dbReference type="Pfam" id="PF00733"/>
    </source>
</evidence>
<dbReference type="Pfam" id="PF00733">
    <property type="entry name" value="Asn_synthase"/>
    <property type="match status" value="1"/>
</dbReference>
<evidence type="ECO:0000313" key="3">
    <source>
        <dbReference type="Proteomes" id="UP000542674"/>
    </source>
</evidence>
<name>A0A7W7WVV6_9PSEU</name>
<dbReference type="RefSeq" id="WP_184669020.1">
    <property type="nucleotide sequence ID" value="NZ_BAABAI010000001.1"/>
</dbReference>
<dbReference type="AlphaFoldDB" id="A0A7W7WVV6"/>
<protein>
    <recommendedName>
        <fullName evidence="1">Asparagine synthetase domain-containing protein</fullName>
    </recommendedName>
</protein>
<dbReference type="SUPFAM" id="SSF52402">
    <property type="entry name" value="Adenine nucleotide alpha hydrolases-like"/>
    <property type="match status" value="1"/>
</dbReference>
<keyword evidence="3" id="KW-1185">Reference proteome</keyword>
<dbReference type="GO" id="GO:0004066">
    <property type="term" value="F:asparagine synthase (glutamine-hydrolyzing) activity"/>
    <property type="evidence" value="ECO:0007669"/>
    <property type="project" value="InterPro"/>
</dbReference>
<dbReference type="Proteomes" id="UP000542674">
    <property type="component" value="Unassembled WGS sequence"/>
</dbReference>
<organism evidence="2 3">
    <name type="scientific">Saccharothrix violaceirubra</name>
    <dbReference type="NCBI Taxonomy" id="413306"/>
    <lineage>
        <taxon>Bacteria</taxon>
        <taxon>Bacillati</taxon>
        <taxon>Actinomycetota</taxon>
        <taxon>Actinomycetes</taxon>
        <taxon>Pseudonocardiales</taxon>
        <taxon>Pseudonocardiaceae</taxon>
        <taxon>Saccharothrix</taxon>
    </lineage>
</organism>
<dbReference type="Gene3D" id="3.40.50.620">
    <property type="entry name" value="HUPs"/>
    <property type="match status" value="1"/>
</dbReference>
<dbReference type="InterPro" id="IPR001962">
    <property type="entry name" value="Asn_synthase"/>
</dbReference>
<proteinExistence type="predicted"/>
<gene>
    <name evidence="2" type="ORF">F4559_002835</name>
</gene>
<sequence>MRHHHLDVDVTGRQETARTRHGVEVVAPYPDSEVVRFCSAVPGRLRGNPHRCKPLPHAAFAGTGLVPDHVLHRATKGGFDAIA</sequence>
<dbReference type="InterPro" id="IPR014729">
    <property type="entry name" value="Rossmann-like_a/b/a_fold"/>
</dbReference>
<accession>A0A7W7WVV6</accession>
<dbReference type="EMBL" id="JACHJS010000001">
    <property type="protein sequence ID" value="MBB4965476.1"/>
    <property type="molecule type" value="Genomic_DNA"/>
</dbReference>
<comment type="caution">
    <text evidence="2">The sequence shown here is derived from an EMBL/GenBank/DDBJ whole genome shotgun (WGS) entry which is preliminary data.</text>
</comment>
<evidence type="ECO:0000313" key="2">
    <source>
        <dbReference type="EMBL" id="MBB4965476.1"/>
    </source>
</evidence>
<reference evidence="2 3" key="1">
    <citation type="submission" date="2020-08" db="EMBL/GenBank/DDBJ databases">
        <title>Sequencing the genomes of 1000 actinobacteria strains.</title>
        <authorList>
            <person name="Klenk H.-P."/>
        </authorList>
    </citation>
    <scope>NUCLEOTIDE SEQUENCE [LARGE SCALE GENOMIC DNA]</scope>
    <source>
        <strain evidence="2 3">DSM 45084</strain>
    </source>
</reference>
<dbReference type="GO" id="GO:0006529">
    <property type="term" value="P:asparagine biosynthetic process"/>
    <property type="evidence" value="ECO:0007669"/>
    <property type="project" value="InterPro"/>
</dbReference>